<dbReference type="OMA" id="VARESTW"/>
<protein>
    <submittedName>
        <fullName evidence="2">Uncharacterized protein</fullName>
    </submittedName>
</protein>
<feature type="region of interest" description="Disordered" evidence="1">
    <location>
        <begin position="1"/>
        <end position="23"/>
    </location>
</feature>
<evidence type="ECO:0000313" key="3">
    <source>
        <dbReference type="Proteomes" id="UP000000724"/>
    </source>
</evidence>
<evidence type="ECO:0000313" key="2">
    <source>
        <dbReference type="EMBL" id="CAP94781.1"/>
    </source>
</evidence>
<organism evidence="2 3">
    <name type="scientific">Penicillium rubens (strain ATCC 28089 / DSM 1075 / NRRL 1951 / Wisconsin 54-1255)</name>
    <name type="common">Penicillium chrysogenum</name>
    <dbReference type="NCBI Taxonomy" id="500485"/>
    <lineage>
        <taxon>Eukaryota</taxon>
        <taxon>Fungi</taxon>
        <taxon>Dikarya</taxon>
        <taxon>Ascomycota</taxon>
        <taxon>Pezizomycotina</taxon>
        <taxon>Eurotiomycetes</taxon>
        <taxon>Eurotiomycetidae</taxon>
        <taxon>Eurotiales</taxon>
        <taxon>Aspergillaceae</taxon>
        <taxon>Penicillium</taxon>
        <taxon>Penicillium chrysogenum species complex</taxon>
    </lineage>
</organism>
<dbReference type="VEuPathDB" id="FungiDB:PCH_Pc18g05570"/>
<reference evidence="2 3" key="1">
    <citation type="journal article" date="2008" name="Nat. Biotechnol.">
        <title>Genome sequencing and analysis of the filamentous fungus Penicillium chrysogenum.</title>
        <authorList>
            <person name="van den Berg M.A."/>
            <person name="Albang R."/>
            <person name="Albermann K."/>
            <person name="Badger J.H."/>
            <person name="Daran J.-M."/>
            <person name="Driessen A.J.M."/>
            <person name="Garcia-Estrada C."/>
            <person name="Fedorova N.D."/>
            <person name="Harris D.M."/>
            <person name="Heijne W.H.M."/>
            <person name="Joardar V.S."/>
            <person name="Kiel J.A.K.W."/>
            <person name="Kovalchuk A."/>
            <person name="Martin J.F."/>
            <person name="Nierman W.C."/>
            <person name="Nijland J.G."/>
            <person name="Pronk J.T."/>
            <person name="Roubos J.A."/>
            <person name="van der Klei I.J."/>
            <person name="van Peij N.N.M.E."/>
            <person name="Veenhuis M."/>
            <person name="von Doehren H."/>
            <person name="Wagner C."/>
            <person name="Wortman J.R."/>
            <person name="Bovenberg R.A.L."/>
        </authorList>
    </citation>
    <scope>NUCLEOTIDE SEQUENCE [LARGE SCALE GENOMIC DNA]</scope>
    <source>
        <strain evidence="3">ATCC 28089 / DSM 1075 / NRRL 1951 / Wisconsin 54-1255</strain>
    </source>
</reference>
<accession>B6HC77</accession>
<evidence type="ECO:0000256" key="1">
    <source>
        <dbReference type="SAM" id="MobiDB-lite"/>
    </source>
</evidence>
<dbReference type="Proteomes" id="UP000000724">
    <property type="component" value="Contig Pc00c18"/>
</dbReference>
<dbReference type="OrthoDB" id="10644087at2759"/>
<keyword evidence="3" id="KW-1185">Reference proteome</keyword>
<proteinExistence type="predicted"/>
<dbReference type="HOGENOM" id="CLU_1142888_0_0_1"/>
<dbReference type="EMBL" id="AM920433">
    <property type="protein sequence ID" value="CAP94781.1"/>
    <property type="molecule type" value="Genomic_DNA"/>
</dbReference>
<gene>
    <name evidence="2" type="ORF">Pc18g05570</name>
    <name evidence="2" type="ORF">PCH_Pc18g05570</name>
</gene>
<sequence length="243" mass="26962">MSDHNGSDAFQSAEVVPHPIGDRGSTSAPIGYLTLLREPNTRPNFNNPIGPNGVYTADKSPGTCRAVDVARESTWFAYTSAVPWPLSLTAFLYPSTGRHVLRRLGTFGAFVKLTDDDDLMCSVRPGCGAVVQTSLTSQGSNIEPTQGRYDDWCEGYKDERMHHPSGQSDKDKVKITNHKFWRCLHPLARYVVNAALPEKPPGKWCNPCPHMQPQPGFKRGRVAEADVQCADPFRLVQRRVRTP</sequence>
<name>B6HC77_PENRW</name>
<dbReference type="AlphaFoldDB" id="B6HC77"/>